<evidence type="ECO:0000256" key="1">
    <source>
        <dbReference type="SAM" id="Phobius"/>
    </source>
</evidence>
<proteinExistence type="predicted"/>
<keyword evidence="3" id="KW-1185">Reference proteome</keyword>
<dbReference type="Proteomes" id="UP000037747">
    <property type="component" value="Unassembled WGS sequence"/>
</dbReference>
<keyword evidence="1" id="KW-0472">Membrane</keyword>
<dbReference type="AlphaFoldDB" id="A0A0M9ARV9"/>
<dbReference type="RefSeq" id="WP_053771675.1">
    <property type="nucleotide sequence ID" value="NZ_LIST01000003.1"/>
</dbReference>
<dbReference type="EMBL" id="LIST01000003">
    <property type="protein sequence ID" value="KOX96505.1"/>
    <property type="molecule type" value="Genomic_DNA"/>
</dbReference>
<evidence type="ECO:0000313" key="2">
    <source>
        <dbReference type="EMBL" id="KOX96505.1"/>
    </source>
</evidence>
<organism evidence="2 3">
    <name type="scientific">Halorubrum tropicale</name>
    <dbReference type="NCBI Taxonomy" id="1765655"/>
    <lineage>
        <taxon>Archaea</taxon>
        <taxon>Methanobacteriati</taxon>
        <taxon>Methanobacteriota</taxon>
        <taxon>Stenosarchaea group</taxon>
        <taxon>Halobacteria</taxon>
        <taxon>Halobacteriales</taxon>
        <taxon>Haloferacaceae</taxon>
        <taxon>Halorubrum</taxon>
    </lineage>
</organism>
<feature type="transmembrane region" description="Helical" evidence="1">
    <location>
        <begin position="45"/>
        <end position="64"/>
    </location>
</feature>
<feature type="transmembrane region" description="Helical" evidence="1">
    <location>
        <begin position="12"/>
        <end position="33"/>
    </location>
</feature>
<accession>A0A0M9ARV9</accession>
<name>A0A0M9ARV9_9EURY</name>
<dbReference type="PATRIC" id="fig|1705389.3.peg.2503"/>
<gene>
    <name evidence="2" type="ORF">AMR74_08680</name>
</gene>
<evidence type="ECO:0000313" key="3">
    <source>
        <dbReference type="Proteomes" id="UP000037747"/>
    </source>
</evidence>
<dbReference type="STRING" id="1765655.AMR74_08680"/>
<protein>
    <submittedName>
        <fullName evidence="2">Multidrug transporter</fullName>
    </submittedName>
</protein>
<dbReference type="OrthoDB" id="329074at2157"/>
<keyword evidence="1" id="KW-1133">Transmembrane helix</keyword>
<sequence length="65" mass="6617">MGETALLRSNQSPLVSAFGLLIALVAVVGTRFLGWEWGSGRLVPTLVGVAVAGVAVAVVAARLLD</sequence>
<reference evidence="2 3" key="1">
    <citation type="submission" date="2015-08" db="EMBL/GenBank/DDBJ databases">
        <title>Genomes of Isolates from Cabo Rojo, PR.</title>
        <authorList>
            <person name="Sanchez-Nieves R.L."/>
            <person name="Montalvo-Rodriguez R."/>
        </authorList>
    </citation>
    <scope>NUCLEOTIDE SEQUENCE [LARGE SCALE GENOMIC DNA]</scope>
    <source>
        <strain evidence="2 3">5</strain>
    </source>
</reference>
<comment type="caution">
    <text evidence="2">The sequence shown here is derived from an EMBL/GenBank/DDBJ whole genome shotgun (WGS) entry which is preliminary data.</text>
</comment>
<keyword evidence="1" id="KW-0812">Transmembrane</keyword>